<dbReference type="AlphaFoldDB" id="A0A6V7JEJ1"/>
<gene>
    <name evidence="1" type="ORF">BBRV_LOCUS50745</name>
</gene>
<sequence length="143" mass="16385">MDDDENKEEIDDKKKSLSLHSDAVLHDISNDLVLSIDELKERLKKIKIQPGEEEDTIEHQEDVKKTFKSYDEIKEDFKELEMNITTDSEILLDIFKKFSVYNKALSSGSLIRSEVDGISQILGELEFLLHQIDNAQLFADLGG</sequence>
<reference evidence="1" key="1">
    <citation type="submission" date="2020-07" db="EMBL/GenBank/DDBJ databases">
        <authorList>
            <person name="Ferguson B K."/>
        </authorList>
    </citation>
    <scope>NUCLEOTIDE SEQUENCE</scope>
    <source>
        <strain evidence="1">L06</strain>
    </source>
</reference>
<proteinExistence type="predicted"/>
<dbReference type="EMBL" id="CADCXW020000016">
    <property type="protein sequence ID" value="CAD1550584.1"/>
    <property type="molecule type" value="Genomic_DNA"/>
</dbReference>
<protein>
    <submittedName>
        <fullName evidence="1">Uncharacterized protein</fullName>
    </submittedName>
</protein>
<name>A0A6V7JEJ1_9HYME</name>
<accession>A0A6V7JEJ1</accession>
<evidence type="ECO:0000313" key="1">
    <source>
        <dbReference type="EMBL" id="CAD1550584.1"/>
    </source>
</evidence>
<organism evidence="1">
    <name type="scientific">Bracon brevicornis</name>
    <dbReference type="NCBI Taxonomy" id="1563983"/>
    <lineage>
        <taxon>Eukaryota</taxon>
        <taxon>Metazoa</taxon>
        <taxon>Ecdysozoa</taxon>
        <taxon>Arthropoda</taxon>
        <taxon>Hexapoda</taxon>
        <taxon>Insecta</taxon>
        <taxon>Pterygota</taxon>
        <taxon>Neoptera</taxon>
        <taxon>Endopterygota</taxon>
        <taxon>Hymenoptera</taxon>
        <taxon>Apocrita</taxon>
        <taxon>Ichneumonoidea</taxon>
        <taxon>Braconidae</taxon>
        <taxon>Braconinae</taxon>
        <taxon>Bracon</taxon>
    </lineage>
</organism>